<evidence type="ECO:0000313" key="2">
    <source>
        <dbReference type="EnsemblPlants" id="OBART02G18250.1"/>
    </source>
</evidence>
<reference evidence="2" key="2">
    <citation type="submission" date="2015-03" db="UniProtKB">
        <authorList>
            <consortium name="EnsemblPlants"/>
        </authorList>
    </citation>
    <scope>IDENTIFICATION</scope>
</reference>
<dbReference type="Proteomes" id="UP000026960">
    <property type="component" value="Chromosome 2"/>
</dbReference>
<dbReference type="CDD" id="cd22749">
    <property type="entry name" value="Otubain_C65"/>
    <property type="match status" value="1"/>
</dbReference>
<feature type="compositionally biased region" description="Basic and acidic residues" evidence="1">
    <location>
        <begin position="106"/>
        <end position="123"/>
    </location>
</feature>
<dbReference type="PaxDb" id="65489-OBART02G18250.1"/>
<dbReference type="HOGENOM" id="CLU_030535_0_0_1"/>
<dbReference type="eggNOG" id="KOG3991">
    <property type="taxonomic scope" value="Eukaryota"/>
</dbReference>
<sequence length="591" mass="65577">MASTSGPAKDQEGPVHGPQESTSSAAAAAAADASIPAPPEGAGDVSPPSPPPPPPPSSVQSRAHERAREQPGDGGRGADRSSSAAAAVDRKGKKKIGEDSSSPAPPDDREQAPRKEGRKKSDSPMKFLRSSILAIHGYAKKKVRRSFLDILAPSFVLGTSDSWIMSRSCEILGSSCVGLGVRFLCQLNIMYFLRFTIFININMNVKNARMTYIVKRREYLLSDRKGKQPNYPNQTSKEIISKSPPHVGQKKVPIDKAFIHYFGNIHNALQHGYVPLHLAHLDTRYSELRPVRRDGEGFYRSFMFSYLEQVADRVDTREEDRLLDAVRKLATRAEHLQWASEFSRRCEAFETLIEKIKKLKCMSEQPTSAIRGELVLELFSSYDTTDDSERNTLSLRSFSLILIHDSDMHSCCISFCFPQWCSTQVIPPRVHADHVTMSALSRALGVAVRVEDTLDGRKKDLMAAELQSITRASNPRFRGIEDMYCVARGTPRVTLCLLVLLLALVRICYSLSDNNKEEEGASILLLLQFRLQVEGLAREMQIVPRVQVKGQRVRAGSTAADVVVPRRSSLELMELVVVIAAAAARFDVKNM</sequence>
<dbReference type="STRING" id="65489.A0A0D3F5P2"/>
<dbReference type="PANTHER" id="PTHR12931">
    <property type="entry name" value="UBIQUITIN THIOLESTERASE PROTEIN OTUB"/>
    <property type="match status" value="1"/>
</dbReference>
<protein>
    <submittedName>
        <fullName evidence="2">Uncharacterized protein</fullName>
    </submittedName>
</protein>
<keyword evidence="3" id="KW-1185">Reference proteome</keyword>
<dbReference type="SUPFAM" id="SSF54001">
    <property type="entry name" value="Cysteine proteinases"/>
    <property type="match status" value="1"/>
</dbReference>
<dbReference type="Pfam" id="PF10275">
    <property type="entry name" value="Peptidase_C65"/>
    <property type="match status" value="1"/>
</dbReference>
<accession>A0A0D3F5P2</accession>
<organism evidence="2">
    <name type="scientific">Oryza barthii</name>
    <dbReference type="NCBI Taxonomy" id="65489"/>
    <lineage>
        <taxon>Eukaryota</taxon>
        <taxon>Viridiplantae</taxon>
        <taxon>Streptophyta</taxon>
        <taxon>Embryophyta</taxon>
        <taxon>Tracheophyta</taxon>
        <taxon>Spermatophyta</taxon>
        <taxon>Magnoliopsida</taxon>
        <taxon>Liliopsida</taxon>
        <taxon>Poales</taxon>
        <taxon>Poaceae</taxon>
        <taxon>BOP clade</taxon>
        <taxon>Oryzoideae</taxon>
        <taxon>Oryzeae</taxon>
        <taxon>Oryzinae</taxon>
        <taxon>Oryza</taxon>
    </lineage>
</organism>
<feature type="compositionally biased region" description="Pro residues" evidence="1">
    <location>
        <begin position="47"/>
        <end position="57"/>
    </location>
</feature>
<dbReference type="GO" id="GO:0004843">
    <property type="term" value="F:cysteine-type deubiquitinase activity"/>
    <property type="evidence" value="ECO:0007669"/>
    <property type="project" value="TreeGrafter"/>
</dbReference>
<dbReference type="GO" id="GO:0005634">
    <property type="term" value="C:nucleus"/>
    <property type="evidence" value="ECO:0007669"/>
    <property type="project" value="TreeGrafter"/>
</dbReference>
<dbReference type="PANTHER" id="PTHR12931:SF37">
    <property type="entry name" value="OS02G0517600 PROTEIN"/>
    <property type="match status" value="1"/>
</dbReference>
<reference evidence="2" key="1">
    <citation type="journal article" date="2009" name="Rice">
        <title>De Novo Next Generation Sequencing of Plant Genomes.</title>
        <authorList>
            <person name="Rounsley S."/>
            <person name="Marri P.R."/>
            <person name="Yu Y."/>
            <person name="He R."/>
            <person name="Sisneros N."/>
            <person name="Goicoechea J.L."/>
            <person name="Lee S.J."/>
            <person name="Angelova A."/>
            <person name="Kudrna D."/>
            <person name="Luo M."/>
            <person name="Affourtit J."/>
            <person name="Desany B."/>
            <person name="Knight J."/>
            <person name="Niazi F."/>
            <person name="Egholm M."/>
            <person name="Wing R.A."/>
        </authorList>
    </citation>
    <scope>NUCLEOTIDE SEQUENCE [LARGE SCALE GENOMIC DNA]</scope>
    <source>
        <strain evidence="2">cv. IRGC 105608</strain>
    </source>
</reference>
<evidence type="ECO:0000313" key="3">
    <source>
        <dbReference type="Proteomes" id="UP000026960"/>
    </source>
</evidence>
<feature type="compositionally biased region" description="Basic and acidic residues" evidence="1">
    <location>
        <begin position="62"/>
        <end position="79"/>
    </location>
</feature>
<dbReference type="InterPro" id="IPR038765">
    <property type="entry name" value="Papain-like_cys_pep_sf"/>
</dbReference>
<dbReference type="InterPro" id="IPR019400">
    <property type="entry name" value="Peptidase_C65_otubain"/>
</dbReference>
<dbReference type="Gramene" id="OBART02G18250.1">
    <property type="protein sequence ID" value="OBART02G18250.1"/>
    <property type="gene ID" value="OBART02G18250"/>
</dbReference>
<feature type="region of interest" description="Disordered" evidence="1">
    <location>
        <begin position="1"/>
        <end position="124"/>
    </location>
</feature>
<dbReference type="GO" id="GO:0043130">
    <property type="term" value="F:ubiquitin binding"/>
    <property type="evidence" value="ECO:0007669"/>
    <property type="project" value="TreeGrafter"/>
</dbReference>
<dbReference type="AlphaFoldDB" id="A0A0D3F5P2"/>
<name>A0A0D3F5P2_9ORYZ</name>
<feature type="compositionally biased region" description="Low complexity" evidence="1">
    <location>
        <begin position="23"/>
        <end position="35"/>
    </location>
</feature>
<feature type="region of interest" description="Disordered" evidence="1">
    <location>
        <begin position="225"/>
        <end position="248"/>
    </location>
</feature>
<proteinExistence type="predicted"/>
<dbReference type="InterPro" id="IPR042467">
    <property type="entry name" value="Peptidase_C65_otubain_sub2"/>
</dbReference>
<dbReference type="EnsemblPlants" id="OBART02G18250.1">
    <property type="protein sequence ID" value="OBART02G18250.1"/>
    <property type="gene ID" value="OBART02G18250"/>
</dbReference>
<dbReference type="GO" id="GO:0071108">
    <property type="term" value="P:protein K48-linked deubiquitination"/>
    <property type="evidence" value="ECO:0007669"/>
    <property type="project" value="TreeGrafter"/>
</dbReference>
<evidence type="ECO:0000256" key="1">
    <source>
        <dbReference type="SAM" id="MobiDB-lite"/>
    </source>
</evidence>
<dbReference type="Gene3D" id="1.20.1300.20">
    <property type="entry name" value="Peptidase C65 Otubain, subdomain 2"/>
    <property type="match status" value="1"/>
</dbReference>